<dbReference type="Proteomes" id="UP000605201">
    <property type="component" value="Unassembled WGS sequence"/>
</dbReference>
<reference evidence="1 2" key="1">
    <citation type="submission" date="2020-08" db="EMBL/GenBank/DDBJ databases">
        <title>Bridging the membrane lipid divide: bacteria of the FCB group superphylum have the potential to synthesize archaeal ether lipids.</title>
        <authorList>
            <person name="Villanueva L."/>
            <person name="Von Meijenfeldt F.A.B."/>
            <person name="Westbye A.B."/>
            <person name="Yadav S."/>
            <person name="Hopmans E.C."/>
            <person name="Dutilh B.E."/>
            <person name="Sinninghe Damste J.S."/>
        </authorList>
    </citation>
    <scope>NUCLEOTIDE SEQUENCE [LARGE SCALE GENOMIC DNA]</scope>
    <source>
        <strain evidence="1">NIOZ-UU17</strain>
    </source>
</reference>
<protein>
    <submittedName>
        <fullName evidence="1">Uncharacterized protein</fullName>
    </submittedName>
</protein>
<evidence type="ECO:0000313" key="2">
    <source>
        <dbReference type="Proteomes" id="UP000605201"/>
    </source>
</evidence>
<gene>
    <name evidence="1" type="ORF">H8D96_12040</name>
</gene>
<proteinExistence type="predicted"/>
<sequence length="391" mass="44526">MTIRPQLKYFLYSSDQAVDKESEIWAAPIPLSRKPSEKQDDISISHGDYFCAARDFLEKDSFRQLLSALSQQLRQDVTLRNIKEIRIYLEKHGEFYHPARIETLLPESRVSFVLNVAVSGAGKDCAQREYRLLQKLNKDFSFSFLPGVFGRGRVFIQAANLELKMFLAEWLEGYNEFHISRDPSDNKLKIVVWDPEFGNYFLTTSQTMELYRQAAMVLTAYYNVETFEHIFSWHHAAGDFVVKCQNDKVDVRLVTVRQYGPMFASNNGSDSPSQDPVIVLEALVVFLLNLALRMRLDRLDGTGEIVWADKVAAQQSLKGFLDALALKSPGSLMAEPLVDCFQQHLSSYARSELLALNRALVAKYHPLSPDLAVIKQHIAQHVDDLYAAAKH</sequence>
<dbReference type="EMBL" id="JACNIG010000239">
    <property type="protein sequence ID" value="MBC8432633.1"/>
    <property type="molecule type" value="Genomic_DNA"/>
</dbReference>
<dbReference type="AlphaFoldDB" id="A0A8J6P1K1"/>
<organism evidence="1 2">
    <name type="scientific">Candidatus Desulfatibia vada</name>
    <dbReference type="NCBI Taxonomy" id="2841696"/>
    <lineage>
        <taxon>Bacteria</taxon>
        <taxon>Pseudomonadati</taxon>
        <taxon>Thermodesulfobacteriota</taxon>
        <taxon>Desulfobacteria</taxon>
        <taxon>Desulfobacterales</taxon>
        <taxon>Desulfobacterales incertae sedis</taxon>
        <taxon>Candidatus Desulfatibia</taxon>
    </lineage>
</organism>
<name>A0A8J6P1K1_9BACT</name>
<accession>A0A8J6P1K1</accession>
<evidence type="ECO:0000313" key="1">
    <source>
        <dbReference type="EMBL" id="MBC8432633.1"/>
    </source>
</evidence>
<comment type="caution">
    <text evidence="1">The sequence shown here is derived from an EMBL/GenBank/DDBJ whole genome shotgun (WGS) entry which is preliminary data.</text>
</comment>